<keyword evidence="1" id="KW-0812">Transmembrane</keyword>
<reference evidence="2" key="1">
    <citation type="submission" date="2020-08" db="EMBL/GenBank/DDBJ databases">
        <title>Genome public.</title>
        <authorList>
            <person name="Liu C."/>
            <person name="Sun Q."/>
        </authorList>
    </citation>
    <scope>NUCLEOTIDE SEQUENCE</scope>
    <source>
        <strain evidence="2">NSJ-44</strain>
    </source>
</reference>
<name>A0A926HJM3_9FIRM</name>
<feature type="transmembrane region" description="Helical" evidence="1">
    <location>
        <begin position="256"/>
        <end position="276"/>
    </location>
</feature>
<evidence type="ECO:0000256" key="1">
    <source>
        <dbReference type="SAM" id="Phobius"/>
    </source>
</evidence>
<evidence type="ECO:0000313" key="2">
    <source>
        <dbReference type="EMBL" id="MBC8530042.1"/>
    </source>
</evidence>
<feature type="transmembrane region" description="Helical" evidence="1">
    <location>
        <begin position="422"/>
        <end position="443"/>
    </location>
</feature>
<dbReference type="RefSeq" id="WP_249285808.1">
    <property type="nucleotide sequence ID" value="NZ_JACRSO010000006.1"/>
</dbReference>
<accession>A0A926HJM3</accession>
<feature type="transmembrane region" description="Helical" evidence="1">
    <location>
        <begin position="68"/>
        <end position="87"/>
    </location>
</feature>
<dbReference type="AlphaFoldDB" id="A0A926HJM3"/>
<feature type="transmembrane region" description="Helical" evidence="1">
    <location>
        <begin position="156"/>
        <end position="173"/>
    </location>
</feature>
<feature type="transmembrane region" description="Helical" evidence="1">
    <location>
        <begin position="185"/>
        <end position="205"/>
    </location>
</feature>
<proteinExistence type="predicted"/>
<feature type="transmembrane region" description="Helical" evidence="1">
    <location>
        <begin position="339"/>
        <end position="359"/>
    </location>
</feature>
<dbReference type="EMBL" id="JACRSO010000006">
    <property type="protein sequence ID" value="MBC8530042.1"/>
    <property type="molecule type" value="Genomic_DNA"/>
</dbReference>
<keyword evidence="3" id="KW-1185">Reference proteome</keyword>
<keyword evidence="1" id="KW-1133">Transmembrane helix</keyword>
<feature type="transmembrane region" description="Helical" evidence="1">
    <location>
        <begin position="390"/>
        <end position="415"/>
    </location>
</feature>
<organism evidence="2 3">
    <name type="scientific">Luoshenia tenuis</name>
    <dbReference type="NCBI Taxonomy" id="2763654"/>
    <lineage>
        <taxon>Bacteria</taxon>
        <taxon>Bacillati</taxon>
        <taxon>Bacillota</taxon>
        <taxon>Clostridia</taxon>
        <taxon>Christensenellales</taxon>
        <taxon>Christensenellaceae</taxon>
        <taxon>Luoshenia</taxon>
    </lineage>
</organism>
<dbReference type="Proteomes" id="UP000654279">
    <property type="component" value="Unassembled WGS sequence"/>
</dbReference>
<feature type="transmembrane region" description="Helical" evidence="1">
    <location>
        <begin position="12"/>
        <end position="45"/>
    </location>
</feature>
<evidence type="ECO:0000313" key="3">
    <source>
        <dbReference type="Proteomes" id="UP000654279"/>
    </source>
</evidence>
<comment type="caution">
    <text evidence="2">The sequence shown here is derived from an EMBL/GenBank/DDBJ whole genome shotgun (WGS) entry which is preliminary data.</text>
</comment>
<feature type="transmembrane region" description="Helical" evidence="1">
    <location>
        <begin position="366"/>
        <end position="384"/>
    </location>
</feature>
<keyword evidence="1" id="KW-0472">Membrane</keyword>
<protein>
    <submittedName>
        <fullName evidence="2">Uncharacterized protein</fullName>
    </submittedName>
</protein>
<sequence length="650" mass="73363">MKTAIQKNALWIWLAVAAVVIVLTVSFSPVAACVIGLLPLAVYYALAYFSIRMTPAKDILKSLTKKEIWITVVICIGFFGVMMYIIAKENFIEYWDFGAYKNFALTQGKMLFDDPWGTLQALYQSINTAEYNNLLALIISIPLMLLGGGYGACNLLVVFLFIIPFAIAFSLLMRCLLQKYGLKQISFYWFVLLGFIIPPVFIPALQGYCDASVLLPVAAVTLLTLTRDLGKFNWKKNLLTVALLLYILWLRRYIAYWLLGGVLTLLIWSIFRLIILPKGERKRFAAGFCANLLMVGAIGAGVIVIFFPGYFEMLLSSRYADAYDAYGHDSYLVRFTQGIHYLGIASGIICAIGVVLELTQIRKRQFICFNAVHLMISLLFFLRIQNLTAHHAYILVLQFMVLIAGSFIYIGAIAVKSRKLRIARNIAGGLCAVLVVSNFFFSLPDLSGINQKPKFFGTAAYQAKIMGQYGDIIEVRQILENVALAQNKSIYIIASSSFFNEDMIRKSYIPQDVPLNLLPVPHVDKNSGFNTDFFGADIVVVCDPVQYHLDKGQRVITELSDMVTSEDSPLHAHYRVVDSVTLQGVDNGGERQSDKERSAVCTIYERVEPFTKEDVEYVRDRFKAYYPDLPELFENRFDQYIQTHFAQTEN</sequence>
<gene>
    <name evidence="2" type="ORF">H8699_11430</name>
</gene>
<feature type="transmembrane region" description="Helical" evidence="1">
    <location>
        <begin position="288"/>
        <end position="311"/>
    </location>
</feature>